<organism evidence="1 2">
    <name type="scientific">Burkholderia singularis</name>
    <dbReference type="NCBI Taxonomy" id="1503053"/>
    <lineage>
        <taxon>Bacteria</taxon>
        <taxon>Pseudomonadati</taxon>
        <taxon>Pseudomonadota</taxon>
        <taxon>Betaproteobacteria</taxon>
        <taxon>Burkholderiales</taxon>
        <taxon>Burkholderiaceae</taxon>
        <taxon>Burkholderia</taxon>
        <taxon>pseudomallei group</taxon>
    </lineage>
</organism>
<dbReference type="EMBL" id="FXAN01000064">
    <property type="protein sequence ID" value="SMG00965.1"/>
    <property type="molecule type" value="Genomic_DNA"/>
</dbReference>
<protein>
    <submittedName>
        <fullName evidence="1">Uncharacterized protein</fullName>
    </submittedName>
</protein>
<name>A0A238H7A0_9BURK</name>
<sequence>MVKIRLARWKAGCGANKRCEEATDYTARPLPSEVGATPGLAAERSARA</sequence>
<proteinExistence type="predicted"/>
<accession>A0A238H7A0</accession>
<evidence type="ECO:0000313" key="2">
    <source>
        <dbReference type="Proteomes" id="UP000198460"/>
    </source>
</evidence>
<gene>
    <name evidence="1" type="ORF">BSIN_3948</name>
</gene>
<dbReference type="Proteomes" id="UP000198460">
    <property type="component" value="Unassembled WGS sequence"/>
</dbReference>
<reference evidence="1 2" key="1">
    <citation type="submission" date="2017-04" db="EMBL/GenBank/DDBJ databases">
        <authorList>
            <person name="Afonso C.L."/>
            <person name="Miller P.J."/>
            <person name="Scott M.A."/>
            <person name="Spackman E."/>
            <person name="Goraichik I."/>
            <person name="Dimitrov K.M."/>
            <person name="Suarez D.L."/>
            <person name="Swayne D.E."/>
        </authorList>
    </citation>
    <scope>NUCLEOTIDE SEQUENCE [LARGE SCALE GENOMIC DNA]</scope>
    <source>
        <strain evidence="1">LMG 28154</strain>
    </source>
</reference>
<dbReference type="AlphaFoldDB" id="A0A238H7A0"/>
<evidence type="ECO:0000313" key="1">
    <source>
        <dbReference type="EMBL" id="SMG00965.1"/>
    </source>
</evidence>